<evidence type="ECO:0000313" key="3">
    <source>
        <dbReference type="Proteomes" id="UP001221142"/>
    </source>
</evidence>
<proteinExistence type="predicted"/>
<evidence type="ECO:0000256" key="1">
    <source>
        <dbReference type="SAM" id="MobiDB-lite"/>
    </source>
</evidence>
<feature type="compositionally biased region" description="Basic residues" evidence="1">
    <location>
        <begin position="115"/>
        <end position="128"/>
    </location>
</feature>
<evidence type="ECO:0000313" key="2">
    <source>
        <dbReference type="EMBL" id="KAJ7635180.1"/>
    </source>
</evidence>
<dbReference type="Proteomes" id="UP001221142">
    <property type="component" value="Unassembled WGS sequence"/>
</dbReference>
<gene>
    <name evidence="2" type="ORF">FB45DRAFT_865732</name>
</gene>
<accession>A0AAD7FS99</accession>
<dbReference type="AlphaFoldDB" id="A0AAD7FS99"/>
<organism evidence="2 3">
    <name type="scientific">Roridomyces roridus</name>
    <dbReference type="NCBI Taxonomy" id="1738132"/>
    <lineage>
        <taxon>Eukaryota</taxon>
        <taxon>Fungi</taxon>
        <taxon>Dikarya</taxon>
        <taxon>Basidiomycota</taxon>
        <taxon>Agaricomycotina</taxon>
        <taxon>Agaricomycetes</taxon>
        <taxon>Agaricomycetidae</taxon>
        <taxon>Agaricales</taxon>
        <taxon>Marasmiineae</taxon>
        <taxon>Mycenaceae</taxon>
        <taxon>Roridomyces</taxon>
    </lineage>
</organism>
<comment type="caution">
    <text evidence="2">The sequence shown here is derived from an EMBL/GenBank/DDBJ whole genome shotgun (WGS) entry which is preliminary data.</text>
</comment>
<name>A0AAD7FS99_9AGAR</name>
<reference evidence="2" key="1">
    <citation type="submission" date="2023-03" db="EMBL/GenBank/DDBJ databases">
        <title>Massive genome expansion in bonnet fungi (Mycena s.s.) driven by repeated elements and novel gene families across ecological guilds.</title>
        <authorList>
            <consortium name="Lawrence Berkeley National Laboratory"/>
            <person name="Harder C.B."/>
            <person name="Miyauchi S."/>
            <person name="Viragh M."/>
            <person name="Kuo A."/>
            <person name="Thoen E."/>
            <person name="Andreopoulos B."/>
            <person name="Lu D."/>
            <person name="Skrede I."/>
            <person name="Drula E."/>
            <person name="Henrissat B."/>
            <person name="Morin E."/>
            <person name="Kohler A."/>
            <person name="Barry K."/>
            <person name="LaButti K."/>
            <person name="Morin E."/>
            <person name="Salamov A."/>
            <person name="Lipzen A."/>
            <person name="Mereny Z."/>
            <person name="Hegedus B."/>
            <person name="Baldrian P."/>
            <person name="Stursova M."/>
            <person name="Weitz H."/>
            <person name="Taylor A."/>
            <person name="Grigoriev I.V."/>
            <person name="Nagy L.G."/>
            <person name="Martin F."/>
            <person name="Kauserud H."/>
        </authorList>
    </citation>
    <scope>NUCLEOTIDE SEQUENCE</scope>
    <source>
        <strain evidence="2">9284</strain>
    </source>
</reference>
<sequence>MDGLLQLPRRRLRSKKEYSPFDLALGLAIQPAVYFDAEEQLRVFLEEQQTNGTLDEPEDIIVPALSSLTLNGASLLSPSLSRIDAVLTVPDIPLADPQSSIPVAPNAMSGVSAAVHRKQKYNVKRAQRRQGASTSAASHTPPRDRLKKASSATAREKIKSKVKRDHERRLNPASPTNPKLKHVHLKRAREATSSPIHVAVDANDLPHSKPGWIGVRRGQDVNLWEYEDTRYSIAKEHVKYYLYPKGTESLISDHIHHRDQGGILGQYRVY</sequence>
<protein>
    <submittedName>
        <fullName evidence="2">Uncharacterized protein</fullName>
    </submittedName>
</protein>
<feature type="compositionally biased region" description="Basic and acidic residues" evidence="1">
    <location>
        <begin position="154"/>
        <end position="170"/>
    </location>
</feature>
<keyword evidence="3" id="KW-1185">Reference proteome</keyword>
<dbReference type="EMBL" id="JARKIF010000007">
    <property type="protein sequence ID" value="KAJ7635180.1"/>
    <property type="molecule type" value="Genomic_DNA"/>
</dbReference>
<feature type="region of interest" description="Disordered" evidence="1">
    <location>
        <begin position="112"/>
        <end position="181"/>
    </location>
</feature>